<name>A0ACB7YHG6_9ERIC</name>
<evidence type="ECO:0000313" key="2">
    <source>
        <dbReference type="Proteomes" id="UP000828048"/>
    </source>
</evidence>
<organism evidence="1 2">
    <name type="scientific">Vaccinium darrowii</name>
    <dbReference type="NCBI Taxonomy" id="229202"/>
    <lineage>
        <taxon>Eukaryota</taxon>
        <taxon>Viridiplantae</taxon>
        <taxon>Streptophyta</taxon>
        <taxon>Embryophyta</taxon>
        <taxon>Tracheophyta</taxon>
        <taxon>Spermatophyta</taxon>
        <taxon>Magnoliopsida</taxon>
        <taxon>eudicotyledons</taxon>
        <taxon>Gunneridae</taxon>
        <taxon>Pentapetalae</taxon>
        <taxon>asterids</taxon>
        <taxon>Ericales</taxon>
        <taxon>Ericaceae</taxon>
        <taxon>Vaccinioideae</taxon>
        <taxon>Vaccinieae</taxon>
        <taxon>Vaccinium</taxon>
    </lineage>
</organism>
<dbReference type="EMBL" id="CM037158">
    <property type="protein sequence ID" value="KAH7853102.1"/>
    <property type="molecule type" value="Genomic_DNA"/>
</dbReference>
<proteinExistence type="predicted"/>
<keyword evidence="2" id="KW-1185">Reference proteome</keyword>
<dbReference type="Proteomes" id="UP000828048">
    <property type="component" value="Chromosome 8"/>
</dbReference>
<comment type="caution">
    <text evidence="1">The sequence shown here is derived from an EMBL/GenBank/DDBJ whole genome shotgun (WGS) entry which is preliminary data.</text>
</comment>
<sequence>MKFNNYKGSNMVILFILTLALLAIIPIYVHKAWPYLSQAPVIDTKVLMPLQRDTEKSSIPLHSAAKNSNKSMRTNLVKKCNLFEGNWVPNLDMPYYTNETKCVIDNRQNCMKFGRPDSDYMKWRWKPDGCELPLFDAAKFLELVRGKSMAFIGDSVARNQMQSLICLLTNVTRPLDVSYMMETSEHYFYSGYNFTLALLWSTHLVRAILAPNPFNKSPANLTLDQPDSSWASEIESCDFVIISSGHWFLKPLRYYQKGKFVGCHMCRKEHATDLNLYFAYRMAFRTTFRTILTLPKFKGSVFMRTVTGSHVDHGGGNWTEDGDCAWTRPYRREEVKTDEVISEMYSIQVEEFQAAEREGREKGLKFGLLDISEPMSLRPDGHPNRYGHWPHEKTRRPDCLHWCLPGPVDMWNEMLLQMMLKS</sequence>
<reference evidence="1 2" key="1">
    <citation type="journal article" date="2021" name="Hortic Res">
        <title>High-quality reference genome and annotation aids understanding of berry development for evergreen blueberry (Vaccinium darrowii).</title>
        <authorList>
            <person name="Yu J."/>
            <person name="Hulse-Kemp A.M."/>
            <person name="Babiker E."/>
            <person name="Staton M."/>
        </authorList>
    </citation>
    <scope>NUCLEOTIDE SEQUENCE [LARGE SCALE GENOMIC DNA]</scope>
    <source>
        <strain evidence="2">cv. NJ 8807/NJ 8810</strain>
        <tissue evidence="1">Young leaf</tissue>
    </source>
</reference>
<accession>A0ACB7YHG6</accession>
<protein>
    <submittedName>
        <fullName evidence="1">Uncharacterized protein</fullName>
    </submittedName>
</protein>
<evidence type="ECO:0000313" key="1">
    <source>
        <dbReference type="EMBL" id="KAH7853102.1"/>
    </source>
</evidence>
<gene>
    <name evidence="1" type="ORF">Vadar_033262</name>
</gene>